<dbReference type="InterPro" id="IPR037479">
    <property type="entry name" value="Tauto_MSAD"/>
</dbReference>
<dbReference type="AlphaFoldDB" id="A0A841RSA4"/>
<organism evidence="1 2">
    <name type="scientific">Gracilibacillus halotolerans</name>
    <dbReference type="NCBI Taxonomy" id="74386"/>
    <lineage>
        <taxon>Bacteria</taxon>
        <taxon>Bacillati</taxon>
        <taxon>Bacillota</taxon>
        <taxon>Bacilli</taxon>
        <taxon>Bacillales</taxon>
        <taxon>Bacillaceae</taxon>
        <taxon>Gracilibacillus</taxon>
    </lineage>
</organism>
<accession>A0A841RSA4</accession>
<dbReference type="Pfam" id="PF14552">
    <property type="entry name" value="Tautomerase_2"/>
    <property type="match status" value="1"/>
</dbReference>
<dbReference type="EMBL" id="JACHON010000017">
    <property type="protein sequence ID" value="MBB6513824.1"/>
    <property type="molecule type" value="Genomic_DNA"/>
</dbReference>
<sequence length="129" mass="15110">MAQIKVFGLEERLQPMQEELSNVIHSCLIDALVIPTDKKFHRFFPMKKDNYYFPNSRTDAYTIIEISMFEGRTIETKKYLLQLLFERINSKLNLSVQDIEITIIETPQYNWGIRGVSGDELSLSYKVDV</sequence>
<dbReference type="PANTHER" id="PTHR38460">
    <property type="entry name" value="TAUTOMERASE YOLI-RELATED"/>
    <property type="match status" value="1"/>
</dbReference>
<comment type="caution">
    <text evidence="1">The sequence shown here is derived from an EMBL/GenBank/DDBJ whole genome shotgun (WGS) entry which is preliminary data.</text>
</comment>
<proteinExistence type="predicted"/>
<dbReference type="InterPro" id="IPR014347">
    <property type="entry name" value="Tautomerase/MIF_sf"/>
</dbReference>
<dbReference type="PANTHER" id="PTHR38460:SF1">
    <property type="entry name" value="TAUTOMERASE YOLI-RELATED"/>
    <property type="match status" value="1"/>
</dbReference>
<evidence type="ECO:0000313" key="1">
    <source>
        <dbReference type="EMBL" id="MBB6513824.1"/>
    </source>
</evidence>
<dbReference type="RefSeq" id="WP_184249680.1">
    <property type="nucleotide sequence ID" value="NZ_BAAACU010000015.1"/>
</dbReference>
<dbReference type="Gene3D" id="3.30.429.10">
    <property type="entry name" value="Macrophage Migration Inhibitory Factor"/>
    <property type="match status" value="1"/>
</dbReference>
<dbReference type="Proteomes" id="UP000572212">
    <property type="component" value="Unassembled WGS sequence"/>
</dbReference>
<dbReference type="SUPFAM" id="SSF55331">
    <property type="entry name" value="Tautomerase/MIF"/>
    <property type="match status" value="1"/>
</dbReference>
<gene>
    <name evidence="1" type="ORF">GGQ92_002643</name>
</gene>
<keyword evidence="1" id="KW-0670">Pyruvate</keyword>
<name>A0A841RSA4_9BACI</name>
<protein>
    <submittedName>
        <fullName evidence="1">Phenylpyruvate tautomerase PptA (4-oxalocrotonate tautomerase family)</fullName>
    </submittedName>
</protein>
<evidence type="ECO:0000313" key="2">
    <source>
        <dbReference type="Proteomes" id="UP000572212"/>
    </source>
</evidence>
<keyword evidence="2" id="KW-1185">Reference proteome</keyword>
<reference evidence="1 2" key="1">
    <citation type="submission" date="2020-08" db="EMBL/GenBank/DDBJ databases">
        <title>Genomic Encyclopedia of Type Strains, Phase IV (KMG-IV): sequencing the most valuable type-strain genomes for metagenomic binning, comparative biology and taxonomic classification.</title>
        <authorList>
            <person name="Goeker M."/>
        </authorList>
    </citation>
    <scope>NUCLEOTIDE SEQUENCE [LARGE SCALE GENOMIC DNA]</scope>
    <source>
        <strain evidence="1 2">DSM 11805</strain>
    </source>
</reference>